<accession>A0A1H1BQP4</accession>
<evidence type="ECO:0008006" key="3">
    <source>
        <dbReference type="Google" id="ProtNLM"/>
    </source>
</evidence>
<keyword evidence="2" id="KW-1185">Reference proteome</keyword>
<proteinExistence type="predicted"/>
<sequence>MSEKVYRVYCGIDVMVNEWLWENRDVEIVDIKITGTRGEELVMVVYKI</sequence>
<dbReference type="Proteomes" id="UP000199481">
    <property type="component" value="Unassembled WGS sequence"/>
</dbReference>
<reference evidence="2" key="1">
    <citation type="submission" date="2016-10" db="EMBL/GenBank/DDBJ databases">
        <authorList>
            <person name="Varghese N."/>
            <person name="Submissions S."/>
        </authorList>
    </citation>
    <scope>NUCLEOTIDE SEQUENCE [LARGE SCALE GENOMIC DNA]</scope>
    <source>
        <strain evidence="2">MPL-11</strain>
    </source>
</reference>
<evidence type="ECO:0000313" key="1">
    <source>
        <dbReference type="EMBL" id="SDQ54060.1"/>
    </source>
</evidence>
<evidence type="ECO:0000313" key="2">
    <source>
        <dbReference type="Proteomes" id="UP000199481"/>
    </source>
</evidence>
<gene>
    <name evidence="1" type="ORF">SAMN04487752_2688</name>
</gene>
<protein>
    <recommendedName>
        <fullName evidence="3">Transposase</fullName>
    </recommendedName>
</protein>
<dbReference type="AlphaFoldDB" id="A0A1H1BQP4"/>
<name>A0A1H1BQP4_9LACT</name>
<dbReference type="RefSeq" id="WP_176944137.1">
    <property type="nucleotide sequence ID" value="NZ_CP084916.1"/>
</dbReference>
<dbReference type="EMBL" id="FNJW01000008">
    <property type="protein sequence ID" value="SDQ54060.1"/>
    <property type="molecule type" value="Genomic_DNA"/>
</dbReference>
<organism evidence="1 2">
    <name type="scientific">Carnobacterium viridans</name>
    <dbReference type="NCBI Taxonomy" id="174587"/>
    <lineage>
        <taxon>Bacteria</taxon>
        <taxon>Bacillati</taxon>
        <taxon>Bacillota</taxon>
        <taxon>Bacilli</taxon>
        <taxon>Lactobacillales</taxon>
        <taxon>Carnobacteriaceae</taxon>
        <taxon>Carnobacterium</taxon>
    </lineage>
</organism>